<reference evidence="4 5" key="1">
    <citation type="submission" date="2019-09" db="EMBL/GenBank/DDBJ databases">
        <title>Paraburkholderia podalyriae sp. nov., A South African Podalyria-associated rhizobium.</title>
        <authorList>
            <person name="Mavima L."/>
            <person name="Beukes C.W."/>
            <person name="Palmer M."/>
            <person name="De Meyer S.E."/>
            <person name="James E.K."/>
            <person name="Maluk M."/>
            <person name="Avontuur J.R."/>
            <person name="Chan W.Y."/>
            <person name="Venter S.N."/>
            <person name="Steenkamp E.T."/>
        </authorList>
    </citation>
    <scope>NUCLEOTIDE SEQUENCE [LARGE SCALE GENOMIC DNA]</scope>
    <source>
        <strain evidence="4 5">WC7.3b</strain>
    </source>
</reference>
<dbReference type="InterPro" id="IPR001638">
    <property type="entry name" value="Solute-binding_3/MltF_N"/>
</dbReference>
<evidence type="ECO:0000313" key="4">
    <source>
        <dbReference type="EMBL" id="MBC8751677.1"/>
    </source>
</evidence>
<dbReference type="Proteomes" id="UP000736373">
    <property type="component" value="Unassembled WGS sequence"/>
</dbReference>
<sequence>MSKLFATCVGMVVVASASAQTCKPLHKFDTINPGVLTVSATVYPPFDNVDKDGKFVGVDADILRKVGEKECLQVNATSADSSASIQYVLSGKADVSSSAWYRTADRAKVMGVSNPVYTDLVGIFSREGYTKFSQLDGKKVGTVQGYLWVSDLKSLYGDKLNLYPNAVALIQDLQTGRIDAAVNGYVQANIASKNGEMPGMKVLPAEPDKRVKSSVLPAQSGFLYTKSNTGLGDALNADIADMQKNGELIEILKAHGVDSSVAKVGEARYVQ</sequence>
<dbReference type="EMBL" id="VZQQ01000063">
    <property type="protein sequence ID" value="MBC8751677.1"/>
    <property type="molecule type" value="Genomic_DNA"/>
</dbReference>
<feature type="domain" description="Solute-binding protein family 3/N-terminal" evidence="3">
    <location>
        <begin position="35"/>
        <end position="258"/>
    </location>
</feature>
<dbReference type="Pfam" id="PF00497">
    <property type="entry name" value="SBP_bac_3"/>
    <property type="match status" value="1"/>
</dbReference>
<feature type="chain" id="PRO_5046462127" evidence="2">
    <location>
        <begin position="20"/>
        <end position="271"/>
    </location>
</feature>
<gene>
    <name evidence="4" type="ORF">F6X42_35775</name>
</gene>
<dbReference type="SMART" id="SM00062">
    <property type="entry name" value="PBPb"/>
    <property type="match status" value="1"/>
</dbReference>
<dbReference type="PANTHER" id="PTHR35936:SF17">
    <property type="entry name" value="ARGININE-BINDING EXTRACELLULAR PROTEIN ARTP"/>
    <property type="match status" value="1"/>
</dbReference>
<dbReference type="PANTHER" id="PTHR35936">
    <property type="entry name" value="MEMBRANE-BOUND LYTIC MUREIN TRANSGLYCOSYLASE F"/>
    <property type="match status" value="1"/>
</dbReference>
<keyword evidence="5" id="KW-1185">Reference proteome</keyword>
<feature type="signal peptide" evidence="2">
    <location>
        <begin position="1"/>
        <end position="19"/>
    </location>
</feature>
<evidence type="ECO:0000313" key="5">
    <source>
        <dbReference type="Proteomes" id="UP000736373"/>
    </source>
</evidence>
<protein>
    <submittedName>
        <fullName evidence="4">Amino acid ABC transporter substrate-binding protein</fullName>
    </submittedName>
</protein>
<comment type="caution">
    <text evidence="4">The sequence shown here is derived from an EMBL/GenBank/DDBJ whole genome shotgun (WGS) entry which is preliminary data.</text>
</comment>
<dbReference type="CDD" id="cd13530">
    <property type="entry name" value="PBP2_peptides_like"/>
    <property type="match status" value="1"/>
</dbReference>
<dbReference type="Gene3D" id="3.40.190.10">
    <property type="entry name" value="Periplasmic binding protein-like II"/>
    <property type="match status" value="2"/>
</dbReference>
<evidence type="ECO:0000259" key="3">
    <source>
        <dbReference type="SMART" id="SM00062"/>
    </source>
</evidence>
<proteinExistence type="predicted"/>
<keyword evidence="1 2" id="KW-0732">Signal</keyword>
<name>A0ABR7PZJ0_9BURK</name>
<accession>A0ABR7PZJ0</accession>
<dbReference type="RefSeq" id="WP_222945840.1">
    <property type="nucleotide sequence ID" value="NZ_VZQQ01000063.1"/>
</dbReference>
<evidence type="ECO:0000256" key="2">
    <source>
        <dbReference type="SAM" id="SignalP"/>
    </source>
</evidence>
<dbReference type="SUPFAM" id="SSF53850">
    <property type="entry name" value="Periplasmic binding protein-like II"/>
    <property type="match status" value="1"/>
</dbReference>
<organism evidence="4 5">
    <name type="scientific">Paraburkholderia podalyriae</name>
    <dbReference type="NCBI Taxonomy" id="1938811"/>
    <lineage>
        <taxon>Bacteria</taxon>
        <taxon>Pseudomonadati</taxon>
        <taxon>Pseudomonadota</taxon>
        <taxon>Betaproteobacteria</taxon>
        <taxon>Burkholderiales</taxon>
        <taxon>Burkholderiaceae</taxon>
        <taxon>Paraburkholderia</taxon>
    </lineage>
</organism>
<evidence type="ECO:0000256" key="1">
    <source>
        <dbReference type="ARBA" id="ARBA00022729"/>
    </source>
</evidence>